<dbReference type="Gene3D" id="3.40.50.10330">
    <property type="entry name" value="Probable inorganic polyphosphate/atp-NAD kinase, domain 1"/>
    <property type="match status" value="1"/>
</dbReference>
<accession>A0A5E4PKV5</accession>
<evidence type="ECO:0000256" key="3">
    <source>
        <dbReference type="ARBA" id="ARBA00022777"/>
    </source>
</evidence>
<reference evidence="6 7" key="1">
    <citation type="submission" date="2019-08" db="EMBL/GenBank/DDBJ databases">
        <authorList>
            <person name="Guy L."/>
        </authorList>
    </citation>
    <scope>NUCLEOTIDE SEQUENCE [LARGE SCALE GENOMIC DNA]</scope>
    <source>
        <strain evidence="6 7">SGT-108</strain>
    </source>
</reference>
<sequence length="294" mass="31766">MHSRDICILVNPYAANARALRLLPRVEQAMRSIPLNYRLVIPSDVQQAKQAARHAAGAGECVAVFGGDGTIRIVAQELAQCNGILAVLPAGRGNDFARMLNYPLNPVAACQVLAAGKESAIDMGIVNRLPFLTICSLGLDAAVSDLANRIHFINGPAVYLIAGLCVLPRWKPMQFEVNIDGHEFVHHGHSIAVANSQYYGGGMKLAPNASVMDGMLDVVLIGMVSRFRLLLNLPRLYKGTHILEEGVKIIRGRHIRIRTLNESQIFADGDALGYSPANISVRPGALRVLLPVIS</sequence>
<dbReference type="InterPro" id="IPR001206">
    <property type="entry name" value="Diacylglycerol_kinase_cat_dom"/>
</dbReference>
<dbReference type="Gene3D" id="2.60.200.40">
    <property type="match status" value="1"/>
</dbReference>
<evidence type="ECO:0000256" key="4">
    <source>
        <dbReference type="ARBA" id="ARBA00022840"/>
    </source>
</evidence>
<dbReference type="Pfam" id="PF00781">
    <property type="entry name" value="DAGK_cat"/>
    <property type="match status" value="1"/>
</dbReference>
<feature type="domain" description="DAGKc" evidence="5">
    <location>
        <begin position="1"/>
        <end position="130"/>
    </location>
</feature>
<dbReference type="PANTHER" id="PTHR12358">
    <property type="entry name" value="SPHINGOSINE KINASE"/>
    <property type="match status" value="1"/>
</dbReference>
<dbReference type="InterPro" id="IPR045540">
    <property type="entry name" value="YegS/DAGK_C"/>
</dbReference>
<dbReference type="EMBL" id="LR699120">
    <property type="protein sequence ID" value="VVC77188.1"/>
    <property type="molecule type" value="Genomic_DNA"/>
</dbReference>
<dbReference type="KEGG" id="asip:AQUSIP_25150"/>
<dbReference type="InterPro" id="IPR016064">
    <property type="entry name" value="NAD/diacylglycerol_kinase_sf"/>
</dbReference>
<keyword evidence="4" id="KW-0067">ATP-binding</keyword>
<dbReference type="PANTHER" id="PTHR12358:SF54">
    <property type="entry name" value="SPHINGOSINE KINASE RELATED PROTEIN"/>
    <property type="match status" value="1"/>
</dbReference>
<keyword evidence="7" id="KW-1185">Reference proteome</keyword>
<keyword evidence="2" id="KW-0547">Nucleotide-binding</keyword>
<evidence type="ECO:0000256" key="1">
    <source>
        <dbReference type="ARBA" id="ARBA00022679"/>
    </source>
</evidence>
<dbReference type="InterPro" id="IPR017438">
    <property type="entry name" value="ATP-NAD_kinase_N"/>
</dbReference>
<dbReference type="InterPro" id="IPR005218">
    <property type="entry name" value="Diacylglycerol/lipid_kinase"/>
</dbReference>
<dbReference type="Pfam" id="PF19279">
    <property type="entry name" value="YegS_C"/>
    <property type="match status" value="1"/>
</dbReference>
<dbReference type="InterPro" id="IPR050187">
    <property type="entry name" value="Lipid_Phosphate_FormReg"/>
</dbReference>
<dbReference type="AlphaFoldDB" id="A0A5E4PKV5"/>
<evidence type="ECO:0000259" key="5">
    <source>
        <dbReference type="PROSITE" id="PS50146"/>
    </source>
</evidence>
<name>A0A5E4PKV5_9COXI</name>
<dbReference type="GO" id="GO:0016301">
    <property type="term" value="F:kinase activity"/>
    <property type="evidence" value="ECO:0007669"/>
    <property type="project" value="UniProtKB-KW"/>
</dbReference>
<gene>
    <name evidence="6" type="primary">dagK</name>
    <name evidence="6" type="ORF">AQUSIP_25150</name>
</gene>
<dbReference type="Proteomes" id="UP000324194">
    <property type="component" value="Chromosome 2"/>
</dbReference>
<dbReference type="NCBIfam" id="TIGR00147">
    <property type="entry name" value="YegS/Rv2252/BmrU family lipid kinase"/>
    <property type="match status" value="1"/>
</dbReference>
<evidence type="ECO:0000313" key="6">
    <source>
        <dbReference type="EMBL" id="VVC77188.1"/>
    </source>
</evidence>
<protein>
    <submittedName>
        <fullName evidence="6">Diacylglycerol kinase</fullName>
    </submittedName>
</protein>
<organism evidence="6 7">
    <name type="scientific">Aquicella siphonis</name>
    <dbReference type="NCBI Taxonomy" id="254247"/>
    <lineage>
        <taxon>Bacteria</taxon>
        <taxon>Pseudomonadati</taxon>
        <taxon>Pseudomonadota</taxon>
        <taxon>Gammaproteobacteria</taxon>
        <taxon>Legionellales</taxon>
        <taxon>Coxiellaceae</taxon>
        <taxon>Aquicella</taxon>
    </lineage>
</organism>
<evidence type="ECO:0000256" key="2">
    <source>
        <dbReference type="ARBA" id="ARBA00022741"/>
    </source>
</evidence>
<dbReference type="SUPFAM" id="SSF111331">
    <property type="entry name" value="NAD kinase/diacylglycerol kinase-like"/>
    <property type="match status" value="1"/>
</dbReference>
<proteinExistence type="predicted"/>
<dbReference type="GO" id="GO:0008654">
    <property type="term" value="P:phospholipid biosynthetic process"/>
    <property type="evidence" value="ECO:0007669"/>
    <property type="project" value="InterPro"/>
</dbReference>
<evidence type="ECO:0000313" key="7">
    <source>
        <dbReference type="Proteomes" id="UP000324194"/>
    </source>
</evidence>
<keyword evidence="1" id="KW-0808">Transferase</keyword>
<dbReference type="GO" id="GO:0005524">
    <property type="term" value="F:ATP binding"/>
    <property type="evidence" value="ECO:0007669"/>
    <property type="project" value="UniProtKB-KW"/>
</dbReference>
<dbReference type="PROSITE" id="PS50146">
    <property type="entry name" value="DAGK"/>
    <property type="match status" value="1"/>
</dbReference>
<dbReference type="SMART" id="SM00046">
    <property type="entry name" value="DAGKc"/>
    <property type="match status" value="1"/>
</dbReference>
<keyword evidence="3 6" id="KW-0418">Kinase</keyword>